<feature type="chain" id="PRO_5017219508" evidence="1">
    <location>
        <begin position="23"/>
        <end position="106"/>
    </location>
</feature>
<keyword evidence="1" id="KW-0732">Signal</keyword>
<dbReference type="EMBL" id="BDIP01007594">
    <property type="protein sequence ID" value="GCA64542.1"/>
    <property type="molecule type" value="Genomic_DNA"/>
</dbReference>
<name>A0A391PAR9_9EUKA</name>
<evidence type="ECO:0000313" key="3">
    <source>
        <dbReference type="Proteomes" id="UP000265618"/>
    </source>
</evidence>
<dbReference type="Proteomes" id="UP000265618">
    <property type="component" value="Unassembled WGS sequence"/>
</dbReference>
<sequence>MAQYHMYILVLCVLCICASVAAAPTGATLSPLSIPTSISTPVSVCLLDADGDIDGAGTHTVELSVPSVDTPLECVWSVDTGCYQTDVTLCESGTVSVSVDGETVQE</sequence>
<dbReference type="AlphaFoldDB" id="A0A391PAR9"/>
<evidence type="ECO:0000256" key="1">
    <source>
        <dbReference type="SAM" id="SignalP"/>
    </source>
</evidence>
<feature type="signal peptide" evidence="1">
    <location>
        <begin position="1"/>
        <end position="22"/>
    </location>
</feature>
<keyword evidence="3" id="KW-1185">Reference proteome</keyword>
<comment type="caution">
    <text evidence="2">The sequence shown here is derived from an EMBL/GenBank/DDBJ whole genome shotgun (WGS) entry which is preliminary data.</text>
</comment>
<proteinExistence type="predicted"/>
<gene>
    <name evidence="2" type="ORF">KIPB_014589</name>
</gene>
<accession>A0A391PAR9</accession>
<reference evidence="2 3" key="1">
    <citation type="journal article" date="2018" name="PLoS ONE">
        <title>The draft genome of Kipferlia bialata reveals reductive genome evolution in fornicate parasites.</title>
        <authorList>
            <person name="Tanifuji G."/>
            <person name="Takabayashi S."/>
            <person name="Kume K."/>
            <person name="Takagi M."/>
            <person name="Nakayama T."/>
            <person name="Kamikawa R."/>
            <person name="Inagaki Y."/>
            <person name="Hashimoto T."/>
        </authorList>
    </citation>
    <scope>NUCLEOTIDE SEQUENCE [LARGE SCALE GENOMIC DNA]</scope>
    <source>
        <strain evidence="2">NY0173</strain>
    </source>
</reference>
<organism evidence="2 3">
    <name type="scientific">Kipferlia bialata</name>
    <dbReference type="NCBI Taxonomy" id="797122"/>
    <lineage>
        <taxon>Eukaryota</taxon>
        <taxon>Metamonada</taxon>
        <taxon>Carpediemonas-like organisms</taxon>
        <taxon>Kipferlia</taxon>
    </lineage>
</organism>
<evidence type="ECO:0000313" key="2">
    <source>
        <dbReference type="EMBL" id="GCA64542.1"/>
    </source>
</evidence>
<feature type="non-terminal residue" evidence="2">
    <location>
        <position position="106"/>
    </location>
</feature>
<protein>
    <submittedName>
        <fullName evidence="2">Uncharacterized protein</fullName>
    </submittedName>
</protein>